<feature type="transmembrane region" description="Helical" evidence="1">
    <location>
        <begin position="160"/>
        <end position="180"/>
    </location>
</feature>
<feature type="transmembrane region" description="Helical" evidence="1">
    <location>
        <begin position="221"/>
        <end position="243"/>
    </location>
</feature>
<protein>
    <submittedName>
        <fullName evidence="2">Drug/metabolite transporter (DMT)-like permease</fullName>
    </submittedName>
</protein>
<reference evidence="2 3" key="1">
    <citation type="submission" date="2020-07" db="EMBL/GenBank/DDBJ databases">
        <title>Sequencing the genomes of 1000 actinobacteria strains.</title>
        <authorList>
            <person name="Klenk H.-P."/>
        </authorList>
    </citation>
    <scope>NUCLEOTIDE SEQUENCE [LARGE SCALE GENOMIC DNA]</scope>
    <source>
        <strain evidence="2 3">DSM 103164</strain>
    </source>
</reference>
<feature type="transmembrane region" description="Helical" evidence="1">
    <location>
        <begin position="101"/>
        <end position="121"/>
    </location>
</feature>
<gene>
    <name evidence="2" type="ORF">GGQ54_000582</name>
</gene>
<dbReference type="EMBL" id="JACBZS010000001">
    <property type="protein sequence ID" value="NYI70022.1"/>
    <property type="molecule type" value="Genomic_DNA"/>
</dbReference>
<dbReference type="PANTHER" id="PTHR40761">
    <property type="entry name" value="CONSERVED INTEGRAL MEMBRANE ALANINE VALINE AND LEUCINE RICH PROTEIN-RELATED"/>
    <property type="match status" value="1"/>
</dbReference>
<evidence type="ECO:0000313" key="3">
    <source>
        <dbReference type="Proteomes" id="UP000527616"/>
    </source>
</evidence>
<keyword evidence="1" id="KW-1133">Transmembrane helix</keyword>
<sequence length="321" mass="33411">MQTAERDPAVGCGSDSWPRRVTLSIAIAIGLVVIASFCFAGGAILQHMAISADQTAGAKQEMSLRQILGLLRKPRWVLGLALVGFGAALHLIALTQAPVTVIQPVGILAVPWSVLVASKIYGYRTTPAVWLAVGATVVGIVGFTMLSTRYSDDHRATIDFGHMIIAIAVCYGIGFALVGLSRVIPEVFRSFALAAGGAVLYGLASALMKSMFVFLGRGEHFLSPGVVVSFVGIIATYVIGGWMIQQGYALGHPEIVVGALTTIDPLVAVIYGLFVLNEGVGITPLVVVGMTVAGALATAGVAGLSRYHPEARQRAEASGPA</sequence>
<organism evidence="2 3">
    <name type="scientific">Naumannella cuiyingiana</name>
    <dbReference type="NCBI Taxonomy" id="1347891"/>
    <lineage>
        <taxon>Bacteria</taxon>
        <taxon>Bacillati</taxon>
        <taxon>Actinomycetota</taxon>
        <taxon>Actinomycetes</taxon>
        <taxon>Propionibacteriales</taxon>
        <taxon>Propionibacteriaceae</taxon>
        <taxon>Naumannella</taxon>
    </lineage>
</organism>
<keyword evidence="1" id="KW-0472">Membrane</keyword>
<comment type="caution">
    <text evidence="2">The sequence shown here is derived from an EMBL/GenBank/DDBJ whole genome shotgun (WGS) entry which is preliminary data.</text>
</comment>
<feature type="transmembrane region" description="Helical" evidence="1">
    <location>
        <begin position="128"/>
        <end position="148"/>
    </location>
</feature>
<dbReference type="Proteomes" id="UP000527616">
    <property type="component" value="Unassembled WGS sequence"/>
</dbReference>
<keyword evidence="3" id="KW-1185">Reference proteome</keyword>
<name>A0A7Z0D6Z0_9ACTN</name>
<keyword evidence="1" id="KW-0812">Transmembrane</keyword>
<proteinExistence type="predicted"/>
<feature type="transmembrane region" description="Helical" evidence="1">
    <location>
        <begin position="23"/>
        <end position="45"/>
    </location>
</feature>
<dbReference type="RefSeq" id="WP_179444020.1">
    <property type="nucleotide sequence ID" value="NZ_JACBZS010000001.1"/>
</dbReference>
<feature type="transmembrane region" description="Helical" evidence="1">
    <location>
        <begin position="255"/>
        <end position="276"/>
    </location>
</feature>
<evidence type="ECO:0000313" key="2">
    <source>
        <dbReference type="EMBL" id="NYI70022.1"/>
    </source>
</evidence>
<feature type="transmembrane region" description="Helical" evidence="1">
    <location>
        <begin position="76"/>
        <end position="95"/>
    </location>
</feature>
<accession>A0A7Z0D6Z0</accession>
<dbReference type="PANTHER" id="PTHR40761:SF1">
    <property type="entry name" value="CONSERVED INTEGRAL MEMBRANE ALANINE VALINE AND LEUCINE RICH PROTEIN-RELATED"/>
    <property type="match status" value="1"/>
</dbReference>
<evidence type="ECO:0000256" key="1">
    <source>
        <dbReference type="SAM" id="Phobius"/>
    </source>
</evidence>
<dbReference type="AlphaFoldDB" id="A0A7Z0D6Z0"/>
<feature type="transmembrane region" description="Helical" evidence="1">
    <location>
        <begin position="192"/>
        <end position="215"/>
    </location>
</feature>
<feature type="transmembrane region" description="Helical" evidence="1">
    <location>
        <begin position="282"/>
        <end position="304"/>
    </location>
</feature>